<evidence type="ECO:0000256" key="2">
    <source>
        <dbReference type="ARBA" id="ARBA00022898"/>
    </source>
</evidence>
<comment type="cofactor">
    <cofactor evidence="1 4">
        <name>pyridoxal 5'-phosphate</name>
        <dbReference type="ChEBI" id="CHEBI:597326"/>
    </cofactor>
</comment>
<dbReference type="PANTHER" id="PTHR30511">
    <property type="entry name" value="ALANINE RACEMASE"/>
    <property type="match status" value="1"/>
</dbReference>
<evidence type="ECO:0000256" key="3">
    <source>
        <dbReference type="ARBA" id="ARBA00023235"/>
    </source>
</evidence>
<dbReference type="SUPFAM" id="SSF50621">
    <property type="entry name" value="Alanine racemase C-terminal domain-like"/>
    <property type="match status" value="1"/>
</dbReference>
<comment type="similarity">
    <text evidence="4">Belongs to the alanine racemase family.</text>
</comment>
<protein>
    <recommendedName>
        <fullName evidence="4">Alanine racemase</fullName>
        <ecNumber evidence="4">5.1.1.1</ecNumber>
    </recommendedName>
</protein>
<dbReference type="SUPFAM" id="SSF51419">
    <property type="entry name" value="PLP-binding barrel"/>
    <property type="match status" value="1"/>
</dbReference>
<evidence type="ECO:0000256" key="1">
    <source>
        <dbReference type="ARBA" id="ARBA00001933"/>
    </source>
</evidence>
<dbReference type="Pfam" id="PF01168">
    <property type="entry name" value="Ala_racemase_N"/>
    <property type="match status" value="1"/>
</dbReference>
<dbReference type="PROSITE" id="PS00395">
    <property type="entry name" value="ALANINE_RACEMASE"/>
    <property type="match status" value="1"/>
</dbReference>
<keyword evidence="7" id="KW-1185">Reference proteome</keyword>
<reference evidence="7" key="2">
    <citation type="submission" date="2023-06" db="EMBL/GenBank/DDBJ databases">
        <title>Identification and characterization of horizontal gene transfer across gut microbiota members of farm animals based on homology search.</title>
        <authorList>
            <person name="Zeman M."/>
            <person name="Kubasova T."/>
            <person name="Jahodarova E."/>
            <person name="Nykrynova M."/>
            <person name="Rychlik I."/>
        </authorList>
    </citation>
    <scope>NUCLEOTIDE SEQUENCE [LARGE SCALE GENOMIC DNA]</scope>
    <source>
        <strain evidence="7">ET340</strain>
    </source>
</reference>
<evidence type="ECO:0000256" key="4">
    <source>
        <dbReference type="HAMAP-Rule" id="MF_01201"/>
    </source>
</evidence>
<dbReference type="Gene3D" id="3.20.20.10">
    <property type="entry name" value="Alanine racemase"/>
    <property type="match status" value="1"/>
</dbReference>
<feature type="active site" description="Proton acceptor; specific for D-alanine" evidence="4">
    <location>
        <position position="39"/>
    </location>
</feature>
<dbReference type="EC" id="5.1.1.1" evidence="4"/>
<reference evidence="6 7" key="3">
    <citation type="submission" date="2023-06" db="EMBL/GenBank/DDBJ databases">
        <authorList>
            <person name="Zeman M."/>
            <person name="Kubasova T."/>
            <person name="Jahodarova E."/>
            <person name="Nykrynova M."/>
            <person name="Rychlik I."/>
        </authorList>
    </citation>
    <scope>NUCLEOTIDE SEQUENCE [LARGE SCALE GENOMIC DNA]</scope>
    <source>
        <strain evidence="6 7">ET340</strain>
    </source>
</reference>
<comment type="catalytic activity">
    <reaction evidence="4">
        <text>L-alanine = D-alanine</text>
        <dbReference type="Rhea" id="RHEA:20249"/>
        <dbReference type="ChEBI" id="CHEBI:57416"/>
        <dbReference type="ChEBI" id="CHEBI:57972"/>
        <dbReference type="EC" id="5.1.1.1"/>
    </reaction>
</comment>
<evidence type="ECO:0000313" key="6">
    <source>
        <dbReference type="EMBL" id="MDM8202692.1"/>
    </source>
</evidence>
<name>A0ABT7UV01_9FIRM</name>
<evidence type="ECO:0000313" key="7">
    <source>
        <dbReference type="Proteomes" id="UP001529380"/>
    </source>
</evidence>
<feature type="domain" description="Alanine racemase C-terminal" evidence="5">
    <location>
        <begin position="244"/>
        <end position="373"/>
    </location>
</feature>
<keyword evidence="3 4" id="KW-0413">Isomerase</keyword>
<comment type="pathway">
    <text evidence="4">Amino-acid biosynthesis; D-alanine biosynthesis; D-alanine from L-alanine: step 1/1.</text>
</comment>
<dbReference type="SMART" id="SM01005">
    <property type="entry name" value="Ala_racemase_C"/>
    <property type="match status" value="1"/>
</dbReference>
<dbReference type="EMBL" id="JAUDCL010000060">
    <property type="protein sequence ID" value="MDM8202692.1"/>
    <property type="molecule type" value="Genomic_DNA"/>
</dbReference>
<dbReference type="InterPro" id="IPR020622">
    <property type="entry name" value="Ala_racemase_pyridoxalP-BS"/>
</dbReference>
<comment type="function">
    <text evidence="4">Catalyzes the interconversion of L-alanine and D-alanine. May also act on other amino acids.</text>
</comment>
<dbReference type="NCBIfam" id="TIGR00492">
    <property type="entry name" value="alr"/>
    <property type="match status" value="1"/>
</dbReference>
<reference evidence="6 7" key="1">
    <citation type="submission" date="2023-06" db="EMBL/GenBank/DDBJ databases">
        <title>Identification and characterization of horizontal gene transfer across gut microbiota members of farm animals based on homology search.</title>
        <authorList>
            <person name="Schwarzerova J."/>
            <person name="Nykrynova M."/>
            <person name="Jureckova K."/>
            <person name="Cejkova D."/>
            <person name="Rychlik I."/>
        </authorList>
    </citation>
    <scope>NUCLEOTIDE SEQUENCE [LARGE SCALE GENOMIC DNA]</scope>
    <source>
        <strain evidence="6 7">ET340</strain>
    </source>
</reference>
<comment type="caution">
    <text evidence="6">The sequence shown here is derived from an EMBL/GenBank/DDBJ whole genome shotgun (WGS) entry which is preliminary data.</text>
</comment>
<dbReference type="Pfam" id="PF00842">
    <property type="entry name" value="Ala_racemase_C"/>
    <property type="match status" value="1"/>
</dbReference>
<dbReference type="Proteomes" id="UP001529380">
    <property type="component" value="Unassembled WGS sequence"/>
</dbReference>
<sequence>MTRTTSRAWRETNLSALAHNARTIQSALAPGCRLMAVVKADAYGHGALPVARRLEAMGIKDFAVACLEEGITLRRSGIRGTILILGYTPPELASQLHRWKLTQTVADAAHGQALAACRLPLPVHLALDTGMHRLGIPAEDHNALRRLYELPGMHVEGVFSHLCVSDSLSPENTAFTRLQLERFYEALRWLKEHHLAPGETHIQASYGIWNLPPQPCSLARAGIALYGVCSDDSPIVRTLDLTPVLSLRARVTCVRTLAPREGAGYGLAFRADQPRQLAVVAIGYADGLPRSLPQQGGEVLLHRMRCPMVGRMCMDQLLVDVTGLPGVTPGDAATLIGTDGQQQIHVEDIAQQCGTITNEILSRLGTRLPIITTE</sequence>
<keyword evidence="2 4" id="KW-0663">Pyridoxal phosphate</keyword>
<dbReference type="InterPro" id="IPR000821">
    <property type="entry name" value="Ala_racemase"/>
</dbReference>
<dbReference type="RefSeq" id="WP_289600899.1">
    <property type="nucleotide sequence ID" value="NZ_JAUDCL010000060.1"/>
</dbReference>
<feature type="modified residue" description="N6-(pyridoxal phosphate)lysine" evidence="4">
    <location>
        <position position="39"/>
    </location>
</feature>
<dbReference type="PANTHER" id="PTHR30511:SF0">
    <property type="entry name" value="ALANINE RACEMASE, CATABOLIC-RELATED"/>
    <property type="match status" value="1"/>
</dbReference>
<dbReference type="PRINTS" id="PR00992">
    <property type="entry name" value="ALARACEMASE"/>
</dbReference>
<accession>A0ABT7UV01</accession>
<organism evidence="6 7">
    <name type="scientific">Allofournierella massiliensis</name>
    <dbReference type="NCBI Taxonomy" id="1650663"/>
    <lineage>
        <taxon>Bacteria</taxon>
        <taxon>Bacillati</taxon>
        <taxon>Bacillota</taxon>
        <taxon>Clostridia</taxon>
        <taxon>Eubacteriales</taxon>
        <taxon>Oscillospiraceae</taxon>
        <taxon>Allofournierella</taxon>
    </lineage>
</organism>
<feature type="binding site" evidence="4">
    <location>
        <position position="133"/>
    </location>
    <ligand>
        <name>substrate</name>
    </ligand>
</feature>
<evidence type="ECO:0000259" key="5">
    <source>
        <dbReference type="SMART" id="SM01005"/>
    </source>
</evidence>
<dbReference type="Gene3D" id="2.40.37.10">
    <property type="entry name" value="Lyase, Ornithine Decarboxylase, Chain A, domain 1"/>
    <property type="match status" value="1"/>
</dbReference>
<dbReference type="HAMAP" id="MF_01201">
    <property type="entry name" value="Ala_racemase"/>
    <property type="match status" value="1"/>
</dbReference>
<dbReference type="InterPro" id="IPR001608">
    <property type="entry name" value="Ala_racemase_N"/>
</dbReference>
<dbReference type="InterPro" id="IPR009006">
    <property type="entry name" value="Ala_racemase/Decarboxylase_C"/>
</dbReference>
<dbReference type="InterPro" id="IPR011079">
    <property type="entry name" value="Ala_racemase_C"/>
</dbReference>
<feature type="binding site" evidence="4">
    <location>
        <position position="314"/>
    </location>
    <ligand>
        <name>substrate</name>
    </ligand>
</feature>
<proteinExistence type="inferred from homology"/>
<gene>
    <name evidence="6" type="primary">vanT</name>
    <name evidence="6" type="ORF">QUW08_15530</name>
</gene>
<feature type="active site" description="Proton acceptor; specific for L-alanine" evidence="4">
    <location>
        <position position="265"/>
    </location>
</feature>
<dbReference type="NCBIfam" id="NF033131">
    <property type="entry name" value="vanT-G-Cterm"/>
    <property type="match status" value="1"/>
</dbReference>
<dbReference type="InterPro" id="IPR029066">
    <property type="entry name" value="PLP-binding_barrel"/>
</dbReference>